<evidence type="ECO:0000313" key="2">
    <source>
        <dbReference type="EMBL" id="QEE21488.1"/>
    </source>
</evidence>
<dbReference type="EMBL" id="CP041690">
    <property type="protein sequence ID" value="QEE21488.1"/>
    <property type="molecule type" value="Genomic_DNA"/>
</dbReference>
<feature type="compositionally biased region" description="Basic and acidic residues" evidence="1">
    <location>
        <begin position="7"/>
        <end position="22"/>
    </location>
</feature>
<dbReference type="AlphaFoldDB" id="A0A5B9DSS2"/>
<organism evidence="2 3">
    <name type="scientific">Paradevosia tibetensis</name>
    <dbReference type="NCBI Taxonomy" id="1447062"/>
    <lineage>
        <taxon>Bacteria</taxon>
        <taxon>Pseudomonadati</taxon>
        <taxon>Pseudomonadota</taxon>
        <taxon>Alphaproteobacteria</taxon>
        <taxon>Hyphomicrobiales</taxon>
        <taxon>Devosiaceae</taxon>
        <taxon>Paradevosia</taxon>
    </lineage>
</organism>
<proteinExistence type="predicted"/>
<dbReference type="RefSeq" id="WP_049705995.1">
    <property type="nucleotide sequence ID" value="NZ_BMFM01000001.1"/>
</dbReference>
<keyword evidence="3" id="KW-1185">Reference proteome</keyword>
<evidence type="ECO:0000313" key="3">
    <source>
        <dbReference type="Proteomes" id="UP000321062"/>
    </source>
</evidence>
<name>A0A5B9DSS2_9HYPH</name>
<reference evidence="2 3" key="1">
    <citation type="journal article" date="2015" name="Int. J. Syst. Evol. Microbiol.">
        <title>Youhaiella tibetensis gen. nov., sp. nov., isolated from subsurface sediment.</title>
        <authorList>
            <person name="Wang Y.X."/>
            <person name="Huang F.Q."/>
            <person name="Nogi Y."/>
            <person name="Pang S.J."/>
            <person name="Wang P.K."/>
            <person name="Lv J."/>
        </authorList>
    </citation>
    <scope>NUCLEOTIDE SEQUENCE [LARGE SCALE GENOMIC DNA]</scope>
    <source>
        <strain evidence="3">fig4</strain>
    </source>
</reference>
<dbReference type="Proteomes" id="UP000321062">
    <property type="component" value="Chromosome"/>
</dbReference>
<dbReference type="KEGG" id="yti:FNA67_15400"/>
<gene>
    <name evidence="2" type="ORF">FNA67_15400</name>
</gene>
<sequence length="73" mass="8324">MSSLSRQRAEREFALIQKKDRSAPGPAAPRPDVDTRLQWLEKRSEERTQLTARSAAVIRRTHKVVKAGKHDGF</sequence>
<feature type="region of interest" description="Disordered" evidence="1">
    <location>
        <begin position="1"/>
        <end position="35"/>
    </location>
</feature>
<accession>A0A5B9DSS2</accession>
<protein>
    <submittedName>
        <fullName evidence="2">Uncharacterized protein</fullName>
    </submittedName>
</protein>
<evidence type="ECO:0000256" key="1">
    <source>
        <dbReference type="SAM" id="MobiDB-lite"/>
    </source>
</evidence>